<dbReference type="Proteomes" id="UP000789920">
    <property type="component" value="Unassembled WGS sequence"/>
</dbReference>
<evidence type="ECO:0000313" key="1">
    <source>
        <dbReference type="EMBL" id="CAG8800511.1"/>
    </source>
</evidence>
<protein>
    <submittedName>
        <fullName evidence="1">22407_t:CDS:1</fullName>
    </submittedName>
</protein>
<evidence type="ECO:0000313" key="2">
    <source>
        <dbReference type="Proteomes" id="UP000789920"/>
    </source>
</evidence>
<reference evidence="1" key="1">
    <citation type="submission" date="2021-06" db="EMBL/GenBank/DDBJ databases">
        <authorList>
            <person name="Kallberg Y."/>
            <person name="Tangrot J."/>
            <person name="Rosling A."/>
        </authorList>
    </citation>
    <scope>NUCLEOTIDE SEQUENCE</scope>
    <source>
        <strain evidence="1">MA461A</strain>
    </source>
</reference>
<feature type="non-terminal residue" evidence="1">
    <location>
        <position position="1"/>
    </location>
</feature>
<organism evidence="1 2">
    <name type="scientific">Racocetra persica</name>
    <dbReference type="NCBI Taxonomy" id="160502"/>
    <lineage>
        <taxon>Eukaryota</taxon>
        <taxon>Fungi</taxon>
        <taxon>Fungi incertae sedis</taxon>
        <taxon>Mucoromycota</taxon>
        <taxon>Glomeromycotina</taxon>
        <taxon>Glomeromycetes</taxon>
        <taxon>Diversisporales</taxon>
        <taxon>Gigasporaceae</taxon>
        <taxon>Racocetra</taxon>
    </lineage>
</organism>
<proteinExistence type="predicted"/>
<accession>A0ACA9RNJ2</accession>
<sequence>KYYPYISFIYDSITETNLKSKIIEYLDIYKRHSDVLGFDVIRDFVFTHFSISNFVKQNVFLCVLLALAIKEKLSKSRMPLESRLPENFPSFEMLQTFKDVNVDDLPRGVLKVLPRLFCAVVQHISVNSTKFEWMKAFEVAPIIDPRYTFLDHFKVHVYSTDLKGHESNFLESLKNFAKPCMDKIENDEIYVKVCKGLLSLCQSIGAVIFLWQNIFHPDSNIYEDLCAYSLDNLHHFILNDNAVGLEKHLKEVPNDFNLDYALLFRERVLKLLNSFKMNWNKDNIESILRLLNNTRLDWQEDSALQALNVISVSSQMELLQIFPNQLVNFLEEDLKDIDSNDRILSKVCTQWLETTLEHIKDAQNKSKHTENFACTIFHYLSIMYTIMKKYNITCLQLFNAAEEATENLKDDVIFEAAVDIGDLKQKELVMIFSRVLHERLGPNIKTGDNQLLGKIMQICRSNGQKLHIPNALCEEIIFHILTKLQENLPNIDINKMEIIEDNLQKILIASSNFWVYILKATGSVEGLHNRHNYVKTV</sequence>
<gene>
    <name evidence="1" type="ORF">RPERSI_LOCUS20939</name>
</gene>
<name>A0ACA9RNJ2_9GLOM</name>
<keyword evidence="2" id="KW-1185">Reference proteome</keyword>
<comment type="caution">
    <text evidence="1">The sequence shown here is derived from an EMBL/GenBank/DDBJ whole genome shotgun (WGS) entry which is preliminary data.</text>
</comment>
<feature type="non-terminal residue" evidence="1">
    <location>
        <position position="537"/>
    </location>
</feature>
<dbReference type="EMBL" id="CAJVQC010060182">
    <property type="protein sequence ID" value="CAG8800511.1"/>
    <property type="molecule type" value="Genomic_DNA"/>
</dbReference>